<accession>A0A3P6SWB8</accession>
<dbReference type="Gene3D" id="2.60.40.1930">
    <property type="match status" value="1"/>
</dbReference>
<evidence type="ECO:0000313" key="1">
    <source>
        <dbReference type="EMBL" id="VDK76957.1"/>
    </source>
</evidence>
<gene>
    <name evidence="1" type="ORF">ASIM_LOCUS20445</name>
</gene>
<evidence type="ECO:0000313" key="2">
    <source>
        <dbReference type="Proteomes" id="UP000267096"/>
    </source>
</evidence>
<sequence length="157" mass="17721">MRSRKYHLMVQVENDEKFESIIAGRPDVRTIRVITDKAVYRPSEIVLLYPIQNPDGFELTKKSRHAKGRFITTEFQLPEHLNFGEWEIVARALEDLPQNSFSASFDVQDYDASDGSILKLSSKVNIPNGSAISSAQCNEEITEKDKPSVAKYISEAG</sequence>
<name>A0A3P6SWB8_ANISI</name>
<organism evidence="1 2">
    <name type="scientific">Anisakis simplex</name>
    <name type="common">Herring worm</name>
    <dbReference type="NCBI Taxonomy" id="6269"/>
    <lineage>
        <taxon>Eukaryota</taxon>
        <taxon>Metazoa</taxon>
        <taxon>Ecdysozoa</taxon>
        <taxon>Nematoda</taxon>
        <taxon>Chromadorea</taxon>
        <taxon>Rhabditida</taxon>
        <taxon>Spirurina</taxon>
        <taxon>Ascaridomorpha</taxon>
        <taxon>Ascaridoidea</taxon>
        <taxon>Anisakidae</taxon>
        <taxon>Anisakis</taxon>
        <taxon>Anisakis simplex complex</taxon>
    </lineage>
</organism>
<dbReference type="EMBL" id="UYRR01039625">
    <property type="protein sequence ID" value="VDK76957.1"/>
    <property type="molecule type" value="Genomic_DNA"/>
</dbReference>
<reference evidence="1 2" key="1">
    <citation type="submission" date="2018-11" db="EMBL/GenBank/DDBJ databases">
        <authorList>
            <consortium name="Pathogen Informatics"/>
        </authorList>
    </citation>
    <scope>NUCLEOTIDE SEQUENCE [LARGE SCALE GENOMIC DNA]</scope>
</reference>
<protein>
    <recommendedName>
        <fullName evidence="3">Macroglobulin domain-containing protein</fullName>
    </recommendedName>
</protein>
<keyword evidence="2" id="KW-1185">Reference proteome</keyword>
<dbReference type="AlphaFoldDB" id="A0A3P6SWB8"/>
<dbReference type="OrthoDB" id="6359008at2759"/>
<proteinExistence type="predicted"/>
<dbReference type="Proteomes" id="UP000267096">
    <property type="component" value="Unassembled WGS sequence"/>
</dbReference>
<evidence type="ECO:0008006" key="3">
    <source>
        <dbReference type="Google" id="ProtNLM"/>
    </source>
</evidence>